<evidence type="ECO:0000313" key="3">
    <source>
        <dbReference type="EMBL" id="PBC29596.1"/>
    </source>
</evidence>
<organism evidence="3 4">
    <name type="scientific">Apis cerana cerana</name>
    <name type="common">Oriental honeybee</name>
    <dbReference type="NCBI Taxonomy" id="94128"/>
    <lineage>
        <taxon>Eukaryota</taxon>
        <taxon>Metazoa</taxon>
        <taxon>Ecdysozoa</taxon>
        <taxon>Arthropoda</taxon>
        <taxon>Hexapoda</taxon>
        <taxon>Insecta</taxon>
        <taxon>Pterygota</taxon>
        <taxon>Neoptera</taxon>
        <taxon>Endopterygota</taxon>
        <taxon>Hymenoptera</taxon>
        <taxon>Apocrita</taxon>
        <taxon>Aculeata</taxon>
        <taxon>Apoidea</taxon>
        <taxon>Anthophila</taxon>
        <taxon>Apidae</taxon>
        <taxon>Apis</taxon>
    </lineage>
</organism>
<dbReference type="Gene3D" id="2.60.40.790">
    <property type="match status" value="1"/>
</dbReference>
<dbReference type="Pfam" id="PF04969">
    <property type="entry name" value="CS"/>
    <property type="match status" value="1"/>
</dbReference>
<dbReference type="SUPFAM" id="SSF48452">
    <property type="entry name" value="TPR-like"/>
    <property type="match status" value="1"/>
</dbReference>
<dbReference type="EMBL" id="KZ288282">
    <property type="protein sequence ID" value="PBC29596.1"/>
    <property type="molecule type" value="Genomic_DNA"/>
</dbReference>
<dbReference type="SUPFAM" id="SSF49764">
    <property type="entry name" value="HSP20-like chaperones"/>
    <property type="match status" value="1"/>
</dbReference>
<reference evidence="3 4" key="1">
    <citation type="submission" date="2014-07" db="EMBL/GenBank/DDBJ databases">
        <title>Genomic and transcriptomic analysis on Apis cerana provide comprehensive insights into honey bee biology.</title>
        <authorList>
            <person name="Diao Q."/>
            <person name="Sun L."/>
            <person name="Zheng H."/>
            <person name="Zheng H."/>
            <person name="Xu S."/>
            <person name="Wang S."/>
            <person name="Zeng Z."/>
            <person name="Hu F."/>
            <person name="Su S."/>
            <person name="Wu J."/>
        </authorList>
    </citation>
    <scope>NUCLEOTIDE SEQUENCE [LARGE SCALE GENOMIC DNA]</scope>
    <source>
        <tissue evidence="3">Pupae without intestine</tissue>
    </source>
</reference>
<dbReference type="PANTHER" id="PTHR46492">
    <property type="entry name" value="DYNEIN ASSEMBLY FACTOR 4, AXONEMAL"/>
    <property type="match status" value="1"/>
</dbReference>
<dbReference type="InterPro" id="IPR019734">
    <property type="entry name" value="TPR_rpt"/>
</dbReference>
<feature type="domain" description="CS" evidence="2">
    <location>
        <begin position="4"/>
        <end position="88"/>
    </location>
</feature>
<dbReference type="PANTHER" id="PTHR46492:SF1">
    <property type="entry name" value="DYNEIN AXONEMAL ASSEMBLY FACTOR 4"/>
    <property type="match status" value="1"/>
</dbReference>
<dbReference type="AlphaFoldDB" id="A0A2A3EEJ9"/>
<evidence type="ECO:0000259" key="2">
    <source>
        <dbReference type="PROSITE" id="PS51203"/>
    </source>
</evidence>
<name>A0A2A3EEJ9_APICC</name>
<feature type="region of interest" description="Disordered" evidence="1">
    <location>
        <begin position="250"/>
        <end position="277"/>
    </location>
</feature>
<dbReference type="STRING" id="94128.A0A2A3EEJ9"/>
<dbReference type="OrthoDB" id="348005at2759"/>
<protein>
    <submittedName>
        <fullName evidence="3">Dyslexia susceptibility</fullName>
    </submittedName>
</protein>
<dbReference type="GO" id="GO:0036158">
    <property type="term" value="P:outer dynein arm assembly"/>
    <property type="evidence" value="ECO:0007669"/>
    <property type="project" value="TreeGrafter"/>
</dbReference>
<proteinExistence type="predicted"/>
<accession>A0A2A3EEJ9</accession>
<dbReference type="InterPro" id="IPR052004">
    <property type="entry name" value="Dynein_assembly_factor_4"/>
</dbReference>
<gene>
    <name evidence="3" type="ORF">APICC_06531</name>
</gene>
<sequence>MPVIIIKDYSWRQTSEFVILNVPLKGYPKKIDLFVIDNYIKISFPPFILELFLFANIVEKESKCILTENEAILTLRKTNINLIWTTLEIQDINNDFKRQCRIQALEHAQKHAEERTKFKNEKRQYLQKEAVKEQININTDTLNKIEAIRDTHRKEAMQEFEDWRSKAELPFLSNIDRQAQENRKAYKPPLKWFKNKDNTLKSQSIIEKEIFNSTTIIKEFETNIKNDEQISKIQSINTNQESNTETEMIIKEKDNKNDISCSEESESDYEISSHSSVQEMNKNDIKKLYNKKQKRPGLETVKSAIRGNILKRNNIFEEPSKSIPLPRKMGIINITFSERKFPTPARESSHVEEQEWLQKQAEARRKIGFDAKDLRPEERDPQWLKDKGDEFFKVGNYLAAISAYTYGIKISDKMASLYVNRSAAQYALGNYRRCIEDCSKALELMEPKCESNQESRARCHARRGAALCKLSAPQHGIPELEAALKLTPDNESIKRDVLVAKQYFDIKD</sequence>
<dbReference type="InterPro" id="IPR008978">
    <property type="entry name" value="HSP20-like_chaperone"/>
</dbReference>
<keyword evidence="4" id="KW-1185">Reference proteome</keyword>
<dbReference type="SMART" id="SM00028">
    <property type="entry name" value="TPR"/>
    <property type="match status" value="3"/>
</dbReference>
<dbReference type="GO" id="GO:0003341">
    <property type="term" value="P:cilium movement"/>
    <property type="evidence" value="ECO:0007669"/>
    <property type="project" value="TreeGrafter"/>
</dbReference>
<dbReference type="InterPro" id="IPR011990">
    <property type="entry name" value="TPR-like_helical_dom_sf"/>
</dbReference>
<dbReference type="PROSITE" id="PS51203">
    <property type="entry name" value="CS"/>
    <property type="match status" value="1"/>
</dbReference>
<dbReference type="Proteomes" id="UP000242457">
    <property type="component" value="Unassembled WGS sequence"/>
</dbReference>
<evidence type="ECO:0000256" key="1">
    <source>
        <dbReference type="SAM" id="MobiDB-lite"/>
    </source>
</evidence>
<dbReference type="GO" id="GO:0036159">
    <property type="term" value="P:inner dynein arm assembly"/>
    <property type="evidence" value="ECO:0007669"/>
    <property type="project" value="TreeGrafter"/>
</dbReference>
<evidence type="ECO:0000313" key="4">
    <source>
        <dbReference type="Proteomes" id="UP000242457"/>
    </source>
</evidence>
<dbReference type="Gene3D" id="1.25.40.10">
    <property type="entry name" value="Tetratricopeptide repeat domain"/>
    <property type="match status" value="1"/>
</dbReference>
<dbReference type="InterPro" id="IPR007052">
    <property type="entry name" value="CS_dom"/>
</dbReference>